<organism evidence="4 5">
    <name type="scientific">Derxia gummosa DSM 723</name>
    <dbReference type="NCBI Taxonomy" id="1121388"/>
    <lineage>
        <taxon>Bacteria</taxon>
        <taxon>Pseudomonadati</taxon>
        <taxon>Pseudomonadota</taxon>
        <taxon>Betaproteobacteria</taxon>
        <taxon>Burkholderiales</taxon>
        <taxon>Alcaligenaceae</taxon>
        <taxon>Derxia</taxon>
    </lineage>
</organism>
<dbReference type="InterPro" id="IPR006311">
    <property type="entry name" value="TAT_signal"/>
</dbReference>
<reference evidence="5" key="1">
    <citation type="journal article" date="2004" name="Arch. Microbiol.">
        <title>Lipoprotein trafficking in Escherichia coli.</title>
        <authorList>
            <person name="Narita S."/>
            <person name="Matsuyama S."/>
            <person name="Tokuda H."/>
        </authorList>
    </citation>
    <scope>NUCLEOTIDE SEQUENCE</scope>
</reference>
<keyword evidence="5" id="KW-0449">Lipoprotein</keyword>
<keyword evidence="1 2" id="KW-0732">Signal</keyword>
<dbReference type="Pfam" id="PF17131">
    <property type="entry name" value="LolA_like"/>
    <property type="match status" value="1"/>
</dbReference>
<proteinExistence type="predicted"/>
<dbReference type="PIRSF" id="PIRSF028205">
    <property type="entry name" value="UCP028205"/>
    <property type="match status" value="1"/>
</dbReference>
<accession>A0A8B6XBM3</accession>
<dbReference type="RefSeq" id="WP_084545234.1">
    <property type="nucleotide sequence ID" value="NZ_AXWS01000019.1"/>
</dbReference>
<dbReference type="PROSITE" id="PS51318">
    <property type="entry name" value="TAT"/>
    <property type="match status" value="1"/>
</dbReference>
<feature type="signal peptide" evidence="2">
    <location>
        <begin position="1"/>
        <end position="30"/>
    </location>
</feature>
<sequence length="288" mass="31463">MQTLANRRRLIAAGALAPLAALLAHPAARAAGATPGGANLGDAPGAATPAGTGRAADLLAASDAVRNPAGSFSVRTALAEYRAGKLVATSSLAVYARPATDGSGQYRNLVRFVGPARDTGKLMLRNGLDLWFYDPAARTSVRISPQQRLLGQASNGDVMTTRLALDYRIESDAAETVKDAEGAERPTRRLHLVARRDDVPYPVVDYWIDERDARPVMARYFTAENRLLKTAWFRRFQQEAGALRPTETVIIDGLDPGWVTVMQTSEYTPRDIPEDWLQRDYLPRFRGE</sequence>
<evidence type="ECO:0000256" key="1">
    <source>
        <dbReference type="ARBA" id="ARBA00022729"/>
    </source>
</evidence>
<dbReference type="InterPro" id="IPR029046">
    <property type="entry name" value="LolA/LolB/LppX"/>
</dbReference>
<dbReference type="Gene3D" id="2.50.20.10">
    <property type="entry name" value="Lipoprotein localisation LolA/LolB/LppX"/>
    <property type="match status" value="1"/>
</dbReference>
<keyword evidence="4" id="KW-1185">Reference proteome</keyword>
<dbReference type="InterPro" id="IPR011220">
    <property type="entry name" value="UCP028205"/>
</dbReference>
<protein>
    <submittedName>
        <fullName evidence="5">Outer membrane lipoprotein-sorting protein</fullName>
    </submittedName>
</protein>
<dbReference type="CDD" id="cd16329">
    <property type="entry name" value="LolA_like"/>
    <property type="match status" value="1"/>
</dbReference>
<evidence type="ECO:0000256" key="2">
    <source>
        <dbReference type="SAM" id="SignalP"/>
    </source>
</evidence>
<evidence type="ECO:0000313" key="5">
    <source>
        <dbReference type="RefSeq" id="WP_084545234.1"/>
    </source>
</evidence>
<dbReference type="AlphaFoldDB" id="A0A8B6XBM3"/>
<dbReference type="SUPFAM" id="SSF89392">
    <property type="entry name" value="Prokaryotic lipoproteins and lipoprotein localization factors"/>
    <property type="match status" value="1"/>
</dbReference>
<reference evidence="5" key="2">
    <citation type="submission" date="2025-08" db="UniProtKB">
        <authorList>
            <consortium name="RefSeq"/>
        </authorList>
    </citation>
    <scope>IDENTIFICATION</scope>
</reference>
<name>A0A8B6XBM3_9BURK</name>
<feature type="chain" id="PRO_5034458053" evidence="2">
    <location>
        <begin position="31"/>
        <end position="288"/>
    </location>
</feature>
<evidence type="ECO:0000259" key="3">
    <source>
        <dbReference type="Pfam" id="PF17131"/>
    </source>
</evidence>
<feature type="domain" description="Uncharacterized protein TP-0789" evidence="3">
    <location>
        <begin position="106"/>
        <end position="284"/>
    </location>
</feature>
<dbReference type="InterPro" id="IPR033399">
    <property type="entry name" value="TP_0789-like"/>
</dbReference>
<evidence type="ECO:0000313" key="4">
    <source>
        <dbReference type="Proteomes" id="UP000675920"/>
    </source>
</evidence>
<dbReference type="Proteomes" id="UP000675920">
    <property type="component" value="Unplaced"/>
</dbReference>